<dbReference type="PANTHER" id="PTHR36930">
    <property type="entry name" value="METAL-SULFUR CLUSTER BIOSYNTHESIS PROTEINS YUAD-RELATED"/>
    <property type="match status" value="1"/>
</dbReference>
<dbReference type="InterPro" id="IPR052716">
    <property type="entry name" value="MOSC_domain"/>
</dbReference>
<dbReference type="SUPFAM" id="SSF50800">
    <property type="entry name" value="PK beta-barrel domain-like"/>
    <property type="match status" value="1"/>
</dbReference>
<dbReference type="InterPro" id="IPR005302">
    <property type="entry name" value="MoCF_Sase_C"/>
</dbReference>
<evidence type="ECO:0000313" key="3">
    <source>
        <dbReference type="Proteomes" id="UP000301751"/>
    </source>
</evidence>
<dbReference type="GO" id="GO:0030170">
    <property type="term" value="F:pyridoxal phosphate binding"/>
    <property type="evidence" value="ECO:0007669"/>
    <property type="project" value="InterPro"/>
</dbReference>
<dbReference type="EMBL" id="BJCL01000004">
    <property type="protein sequence ID" value="GCL62850.1"/>
    <property type="molecule type" value="Genomic_DNA"/>
</dbReference>
<feature type="domain" description="MOSC" evidence="1">
    <location>
        <begin position="41"/>
        <end position="186"/>
    </location>
</feature>
<dbReference type="Gene3D" id="2.40.33.20">
    <property type="entry name" value="PK beta-barrel domain-like"/>
    <property type="match status" value="1"/>
</dbReference>
<dbReference type="PANTHER" id="PTHR36930:SF1">
    <property type="entry name" value="MOSC DOMAIN-CONTAINING PROTEIN"/>
    <property type="match status" value="1"/>
</dbReference>
<evidence type="ECO:0000259" key="1">
    <source>
        <dbReference type="PROSITE" id="PS51340"/>
    </source>
</evidence>
<keyword evidence="3" id="KW-1185">Reference proteome</keyword>
<protein>
    <submittedName>
        <fullName evidence="2">Molybdenum cofactor sulfurase</fullName>
    </submittedName>
</protein>
<dbReference type="GO" id="GO:0003824">
    <property type="term" value="F:catalytic activity"/>
    <property type="evidence" value="ECO:0007669"/>
    <property type="project" value="InterPro"/>
</dbReference>
<dbReference type="InterPro" id="IPR011037">
    <property type="entry name" value="Pyrv_Knase-like_insert_dom_sf"/>
</dbReference>
<evidence type="ECO:0000313" key="2">
    <source>
        <dbReference type="EMBL" id="GCL62850.1"/>
    </source>
</evidence>
<dbReference type="AlphaFoldDB" id="A0A480APX9"/>
<accession>A0A480APX9</accession>
<dbReference type="PROSITE" id="PS51340">
    <property type="entry name" value="MOSC"/>
    <property type="match status" value="1"/>
</dbReference>
<comment type="caution">
    <text evidence="2">The sequence shown here is derived from an EMBL/GenBank/DDBJ whole genome shotgun (WGS) entry which is preliminary data.</text>
</comment>
<reference evidence="3" key="1">
    <citation type="submission" date="2019-03" db="EMBL/GenBank/DDBJ databases">
        <title>Aquabacterium pictum sp.nov., the first bacteriochlorophyll a-containing freshwater bacterium in the genus Aquabacterium of the class Betaproteobacteria.</title>
        <authorList>
            <person name="Hirose S."/>
            <person name="Tank M."/>
            <person name="Hara E."/>
            <person name="Tamaki H."/>
            <person name="Takaichi S."/>
            <person name="Haruta S."/>
            <person name="Hanada S."/>
        </authorList>
    </citation>
    <scope>NUCLEOTIDE SEQUENCE [LARGE SCALE GENOMIC DNA]</scope>
    <source>
        <strain evidence="3">W35</strain>
    </source>
</reference>
<proteinExistence type="predicted"/>
<dbReference type="Pfam" id="PF03473">
    <property type="entry name" value="MOSC"/>
    <property type="match status" value="1"/>
</dbReference>
<sequence>MPPVPLLPDRPATETDLRALSRRFASAGALQAILLRPGRGRPAVAVPRAEAHAGQGLVGDRSYRVAGPGSGKRQVTLIQAEHLPVIAALAGGRWAGQGLDALLLRRNLVVAGLNLLAARSLFKDQPLVLQLGEAVLLEVTGPCEPCSKMEALLGAGGYNAMRGHGGITARVLQGGWLAVGDAVRCVPAPAADQPVSAG</sequence>
<organism evidence="2 3">
    <name type="scientific">Pseudaquabacterium pictum</name>
    <dbReference type="NCBI Taxonomy" id="2315236"/>
    <lineage>
        <taxon>Bacteria</taxon>
        <taxon>Pseudomonadati</taxon>
        <taxon>Pseudomonadota</taxon>
        <taxon>Betaproteobacteria</taxon>
        <taxon>Burkholderiales</taxon>
        <taxon>Sphaerotilaceae</taxon>
        <taxon>Pseudaquabacterium</taxon>
    </lineage>
</organism>
<dbReference type="GO" id="GO:0030151">
    <property type="term" value="F:molybdenum ion binding"/>
    <property type="evidence" value="ECO:0007669"/>
    <property type="project" value="InterPro"/>
</dbReference>
<name>A0A480APX9_9BURK</name>
<gene>
    <name evidence="2" type="ORF">AQPW35_19310</name>
</gene>
<dbReference type="RefSeq" id="WP_137732608.1">
    <property type="nucleotide sequence ID" value="NZ_BJCL01000004.1"/>
</dbReference>
<dbReference type="OrthoDB" id="1550913at2"/>
<dbReference type="Proteomes" id="UP000301751">
    <property type="component" value="Unassembled WGS sequence"/>
</dbReference>